<protein>
    <recommendedName>
        <fullName evidence="7">Inositol-1-monophosphatase</fullName>
        <ecNumber evidence="7">3.1.3.25</ecNumber>
    </recommendedName>
</protein>
<evidence type="ECO:0000313" key="8">
    <source>
        <dbReference type="EMBL" id="HIZ24229.1"/>
    </source>
</evidence>
<evidence type="ECO:0000256" key="3">
    <source>
        <dbReference type="ARBA" id="ARBA00022723"/>
    </source>
</evidence>
<dbReference type="GO" id="GO:0046872">
    <property type="term" value="F:metal ion binding"/>
    <property type="evidence" value="ECO:0007669"/>
    <property type="project" value="UniProtKB-KW"/>
</dbReference>
<evidence type="ECO:0000256" key="2">
    <source>
        <dbReference type="ARBA" id="ARBA00001946"/>
    </source>
</evidence>
<feature type="binding site" evidence="6">
    <location>
        <position position="73"/>
    </location>
    <ligand>
        <name>Mg(2+)</name>
        <dbReference type="ChEBI" id="CHEBI:18420"/>
        <label>1</label>
        <note>catalytic</note>
    </ligand>
</feature>
<evidence type="ECO:0000256" key="4">
    <source>
        <dbReference type="ARBA" id="ARBA00022801"/>
    </source>
</evidence>
<dbReference type="InterPro" id="IPR020583">
    <property type="entry name" value="Inositol_monoP_metal-BS"/>
</dbReference>
<dbReference type="PANTHER" id="PTHR20854:SF4">
    <property type="entry name" value="INOSITOL-1-MONOPHOSPHATASE-RELATED"/>
    <property type="match status" value="1"/>
</dbReference>
<gene>
    <name evidence="8" type="ORF">H9812_01980</name>
</gene>
<dbReference type="Gene3D" id="3.30.540.10">
    <property type="entry name" value="Fructose-1,6-Bisphosphatase, subunit A, domain 1"/>
    <property type="match status" value="1"/>
</dbReference>
<dbReference type="InterPro" id="IPR000760">
    <property type="entry name" value="Inositol_monophosphatase-like"/>
</dbReference>
<feature type="binding site" evidence="6">
    <location>
        <position position="58"/>
    </location>
    <ligand>
        <name>Mg(2+)</name>
        <dbReference type="ChEBI" id="CHEBI:18420"/>
        <label>1</label>
        <note>catalytic</note>
    </ligand>
</feature>
<dbReference type="Proteomes" id="UP000824044">
    <property type="component" value="Unassembled WGS sequence"/>
</dbReference>
<reference evidence="8" key="1">
    <citation type="journal article" date="2021" name="PeerJ">
        <title>Extensive microbial diversity within the chicken gut microbiome revealed by metagenomics and culture.</title>
        <authorList>
            <person name="Gilroy R."/>
            <person name="Ravi A."/>
            <person name="Getino M."/>
            <person name="Pursley I."/>
            <person name="Horton D.L."/>
            <person name="Alikhan N.F."/>
            <person name="Baker D."/>
            <person name="Gharbi K."/>
            <person name="Hall N."/>
            <person name="Watson M."/>
            <person name="Adriaenssens E.M."/>
            <person name="Foster-Nyarko E."/>
            <person name="Jarju S."/>
            <person name="Secka A."/>
            <person name="Antonio M."/>
            <person name="Oren A."/>
            <person name="Chaudhuri R.R."/>
            <person name="La Ragione R."/>
            <person name="Hildebrand F."/>
            <person name="Pallen M.J."/>
        </authorList>
    </citation>
    <scope>NUCLEOTIDE SEQUENCE</scope>
    <source>
        <strain evidence="8">CHK33-5263</strain>
    </source>
</reference>
<dbReference type="InterPro" id="IPR033942">
    <property type="entry name" value="IMPase"/>
</dbReference>
<sequence>MQQVIAIVCACKPIMTGAFTVAEKGSASNLVTTADTGVQATLKDKLRQLLPQAAFLGEESDEGGNEALMWVVDPIDGTSNFVRGMCLSAISVALVEAGEEVLGVVYNPFTEDLFSAVKGQGAYLNGTRLRVSDRDLAHSLFFTAFSVYEKQFAPQCMEVLQRLYPRIDDFRRIGTASLELCYLAAGRAELYFEIRLFPWDWSAAAVVLREAGGVVGTVPNERLRHDSPVILLAANSQENFRILQETVAEVIPVRPYTK</sequence>
<dbReference type="AlphaFoldDB" id="A0A9D2DWF4"/>
<evidence type="ECO:0000256" key="5">
    <source>
        <dbReference type="ARBA" id="ARBA00022842"/>
    </source>
</evidence>
<dbReference type="GO" id="GO:0006020">
    <property type="term" value="P:inositol metabolic process"/>
    <property type="evidence" value="ECO:0007669"/>
    <property type="project" value="TreeGrafter"/>
</dbReference>
<feature type="binding site" evidence="6">
    <location>
        <position position="76"/>
    </location>
    <ligand>
        <name>Mg(2+)</name>
        <dbReference type="ChEBI" id="CHEBI:18420"/>
        <label>1</label>
        <note>catalytic</note>
    </ligand>
</feature>
<feature type="binding site" evidence="6">
    <location>
        <position position="200"/>
    </location>
    <ligand>
        <name>Mg(2+)</name>
        <dbReference type="ChEBI" id="CHEBI:18420"/>
        <label>1</label>
        <note>catalytic</note>
    </ligand>
</feature>
<comment type="caution">
    <text evidence="8">The sequence shown here is derived from an EMBL/GenBank/DDBJ whole genome shotgun (WGS) entry which is preliminary data.</text>
</comment>
<comment type="cofactor">
    <cofactor evidence="2 6 7">
        <name>Mg(2+)</name>
        <dbReference type="ChEBI" id="CHEBI:18420"/>
    </cofactor>
</comment>
<evidence type="ECO:0000256" key="7">
    <source>
        <dbReference type="RuleBase" id="RU364068"/>
    </source>
</evidence>
<reference evidence="8" key="2">
    <citation type="submission" date="2021-04" db="EMBL/GenBank/DDBJ databases">
        <authorList>
            <person name="Gilroy R."/>
        </authorList>
    </citation>
    <scope>NUCLEOTIDE SEQUENCE</scope>
    <source>
        <strain evidence="8">CHK33-5263</strain>
    </source>
</reference>
<evidence type="ECO:0000256" key="1">
    <source>
        <dbReference type="ARBA" id="ARBA00001033"/>
    </source>
</evidence>
<dbReference type="CDD" id="cd01639">
    <property type="entry name" value="IMPase"/>
    <property type="match status" value="1"/>
</dbReference>
<dbReference type="EC" id="3.1.3.25" evidence="7"/>
<name>A0A9D2DWF4_9FIRM</name>
<feature type="binding site" evidence="6">
    <location>
        <position position="75"/>
    </location>
    <ligand>
        <name>Mg(2+)</name>
        <dbReference type="ChEBI" id="CHEBI:18420"/>
        <label>1</label>
        <note>catalytic</note>
    </ligand>
</feature>
<dbReference type="Gene3D" id="3.40.190.80">
    <property type="match status" value="1"/>
</dbReference>
<dbReference type="Pfam" id="PF00459">
    <property type="entry name" value="Inositol_P"/>
    <property type="match status" value="1"/>
</dbReference>
<proteinExistence type="inferred from homology"/>
<keyword evidence="3 6" id="KW-0479">Metal-binding</keyword>
<dbReference type="EMBL" id="DXBS01000042">
    <property type="protein sequence ID" value="HIZ24229.1"/>
    <property type="molecule type" value="Genomic_DNA"/>
</dbReference>
<dbReference type="PRINTS" id="PR00377">
    <property type="entry name" value="IMPHPHTASES"/>
</dbReference>
<dbReference type="SUPFAM" id="SSF56655">
    <property type="entry name" value="Carbohydrate phosphatase"/>
    <property type="match status" value="1"/>
</dbReference>
<dbReference type="PANTHER" id="PTHR20854">
    <property type="entry name" value="INOSITOL MONOPHOSPHATASE"/>
    <property type="match status" value="1"/>
</dbReference>
<keyword evidence="4 7" id="KW-0378">Hydrolase</keyword>
<comment type="similarity">
    <text evidence="7">Belongs to the inositol monophosphatase superfamily.</text>
</comment>
<dbReference type="GO" id="GO:0008934">
    <property type="term" value="F:inositol monophosphate 1-phosphatase activity"/>
    <property type="evidence" value="ECO:0007669"/>
    <property type="project" value="InterPro"/>
</dbReference>
<evidence type="ECO:0000256" key="6">
    <source>
        <dbReference type="PIRSR" id="PIRSR600760-2"/>
    </source>
</evidence>
<dbReference type="GO" id="GO:0007165">
    <property type="term" value="P:signal transduction"/>
    <property type="evidence" value="ECO:0007669"/>
    <property type="project" value="TreeGrafter"/>
</dbReference>
<accession>A0A9D2DWF4</accession>
<keyword evidence="5 6" id="KW-0460">Magnesium</keyword>
<dbReference type="PROSITE" id="PS00629">
    <property type="entry name" value="IMP_1"/>
    <property type="match status" value="1"/>
</dbReference>
<evidence type="ECO:0000313" key="9">
    <source>
        <dbReference type="Proteomes" id="UP000824044"/>
    </source>
</evidence>
<comment type="catalytic activity">
    <reaction evidence="1 7">
        <text>a myo-inositol phosphate + H2O = myo-inositol + phosphate</text>
        <dbReference type="Rhea" id="RHEA:24056"/>
        <dbReference type="ChEBI" id="CHEBI:15377"/>
        <dbReference type="ChEBI" id="CHEBI:17268"/>
        <dbReference type="ChEBI" id="CHEBI:43474"/>
        <dbReference type="ChEBI" id="CHEBI:84139"/>
        <dbReference type="EC" id="3.1.3.25"/>
    </reaction>
</comment>
<organism evidence="8 9">
    <name type="scientific">Candidatus Gallimonas intestinigallinarum</name>
    <dbReference type="NCBI Taxonomy" id="2838604"/>
    <lineage>
        <taxon>Bacteria</taxon>
        <taxon>Bacillati</taxon>
        <taxon>Bacillota</taxon>
        <taxon>Clostridia</taxon>
        <taxon>Candidatus Gallimonas</taxon>
    </lineage>
</organism>